<feature type="domain" description="HTH cro/C1-type" evidence="1">
    <location>
        <begin position="7"/>
        <end position="61"/>
    </location>
</feature>
<dbReference type="SUPFAM" id="SSF47413">
    <property type="entry name" value="lambda repressor-like DNA-binding domains"/>
    <property type="match status" value="1"/>
</dbReference>
<dbReference type="AlphaFoldDB" id="A0A410JWH8"/>
<name>A0A410JWH8_9BACT</name>
<dbReference type="OrthoDB" id="1122334at2"/>
<dbReference type="SMART" id="SM00530">
    <property type="entry name" value="HTH_XRE"/>
    <property type="match status" value="1"/>
</dbReference>
<dbReference type="Pfam" id="PF01381">
    <property type="entry name" value="HTH_3"/>
    <property type="match status" value="1"/>
</dbReference>
<dbReference type="InterPro" id="IPR010982">
    <property type="entry name" value="Lambda_DNA-bd_dom_sf"/>
</dbReference>
<dbReference type="RefSeq" id="WP_128465696.1">
    <property type="nucleotide sequence ID" value="NZ_CP035108.1"/>
</dbReference>
<evidence type="ECO:0000259" key="1">
    <source>
        <dbReference type="PROSITE" id="PS50943"/>
    </source>
</evidence>
<dbReference type="GO" id="GO:0003677">
    <property type="term" value="F:DNA binding"/>
    <property type="evidence" value="ECO:0007669"/>
    <property type="project" value="InterPro"/>
</dbReference>
<dbReference type="PROSITE" id="PS50943">
    <property type="entry name" value="HTH_CROC1"/>
    <property type="match status" value="1"/>
</dbReference>
<dbReference type="Proteomes" id="UP000287502">
    <property type="component" value="Chromosome"/>
</dbReference>
<dbReference type="NCBIfam" id="TIGR03070">
    <property type="entry name" value="couple_hipB"/>
    <property type="match status" value="1"/>
</dbReference>
<dbReference type="InterPro" id="IPR017507">
    <property type="entry name" value="Tscrpt_reg_HipB-like"/>
</dbReference>
<organism evidence="2 3">
    <name type="scientific">Geovibrio thiophilus</name>
    <dbReference type="NCBI Taxonomy" id="139438"/>
    <lineage>
        <taxon>Bacteria</taxon>
        <taxon>Pseudomonadati</taxon>
        <taxon>Deferribacterota</taxon>
        <taxon>Deferribacteres</taxon>
        <taxon>Deferribacterales</taxon>
        <taxon>Geovibrionaceae</taxon>
        <taxon>Geovibrio</taxon>
    </lineage>
</organism>
<dbReference type="KEGG" id="gtl:EP073_03040"/>
<protein>
    <submittedName>
        <fullName evidence="2">Transcriptional regulator</fullName>
    </submittedName>
</protein>
<dbReference type="Gene3D" id="1.10.260.40">
    <property type="entry name" value="lambda repressor-like DNA-binding domains"/>
    <property type="match status" value="1"/>
</dbReference>
<proteinExistence type="predicted"/>
<dbReference type="CDD" id="cd00093">
    <property type="entry name" value="HTH_XRE"/>
    <property type="match status" value="1"/>
</dbReference>
<dbReference type="EMBL" id="CP035108">
    <property type="protein sequence ID" value="QAR32409.1"/>
    <property type="molecule type" value="Genomic_DNA"/>
</dbReference>
<reference evidence="2 3" key="1">
    <citation type="submission" date="2019-01" db="EMBL/GenBank/DDBJ databases">
        <title>Geovibrio thiophilus DSM 11263, complete genome.</title>
        <authorList>
            <person name="Spring S."/>
            <person name="Bunk B."/>
            <person name="Sproer C."/>
        </authorList>
    </citation>
    <scope>NUCLEOTIDE SEQUENCE [LARGE SCALE GENOMIC DNA]</scope>
    <source>
        <strain evidence="2 3">DSM 11263</strain>
    </source>
</reference>
<accession>A0A410JWH8</accession>
<gene>
    <name evidence="2" type="ORF">EP073_03040</name>
</gene>
<evidence type="ECO:0000313" key="2">
    <source>
        <dbReference type="EMBL" id="QAR32409.1"/>
    </source>
</evidence>
<evidence type="ECO:0000313" key="3">
    <source>
        <dbReference type="Proteomes" id="UP000287502"/>
    </source>
</evidence>
<sequence length="69" mass="7720">MELAEIIKDARKAAGLTQKELAEHAGVAKNLIYDLEKGKMTIRYENILKVLHILNIKVKYISPLGSKDA</sequence>
<keyword evidence="3" id="KW-1185">Reference proteome</keyword>
<dbReference type="InterPro" id="IPR001387">
    <property type="entry name" value="Cro/C1-type_HTH"/>
</dbReference>